<sequence length="327" mass="36194">MRKAFKLFLAFIGTTVGAICLGLVWPLTAFAQGLVITDQKVSLPSFSIPANYSIYLPEKYCFDNRLYPVLYLLHGYGGSHRDWLKAGRVAQTLDLLIADRVIDPMIVVMPSAGKSWYLNSEQHGAFQSGLGQELPGIMEELLANKVSKGKRAIAGLSMGGYGALKFAFEAPENFIAVAALSPAIFPNVESANIFKPVQIKLFAGAFGDPFSVEIFNRENVFTALESVKPENFPHTYLTVGDDDWFGLYEGTFALYKELKSRKLPSELRITNGNHTWKLWRDEIGQALVFIDDKFAAEDTAQTDTKNNAKNENVISVAMVARNSVFCP</sequence>
<dbReference type="EMBL" id="LAQL01000012">
    <property type="protein sequence ID" value="KLN59656.1"/>
    <property type="molecule type" value="Genomic_DNA"/>
</dbReference>
<dbReference type="PANTHER" id="PTHR48098">
    <property type="entry name" value="ENTEROCHELIN ESTERASE-RELATED"/>
    <property type="match status" value="1"/>
</dbReference>
<evidence type="ECO:0008006" key="3">
    <source>
        <dbReference type="Google" id="ProtNLM"/>
    </source>
</evidence>
<proteinExistence type="predicted"/>
<dbReference type="SUPFAM" id="SSF53474">
    <property type="entry name" value="alpha/beta-Hydrolases"/>
    <property type="match status" value="1"/>
</dbReference>
<dbReference type="OrthoDB" id="9784036at2"/>
<dbReference type="Gene3D" id="3.40.50.1820">
    <property type="entry name" value="alpha/beta hydrolase"/>
    <property type="match status" value="1"/>
</dbReference>
<name>A0A0H2MBS4_9PROT</name>
<evidence type="ECO:0000313" key="2">
    <source>
        <dbReference type="Proteomes" id="UP000035444"/>
    </source>
</evidence>
<dbReference type="InterPro" id="IPR029058">
    <property type="entry name" value="AB_hydrolase_fold"/>
</dbReference>
<dbReference type="InterPro" id="IPR050583">
    <property type="entry name" value="Mycobacterial_A85_antigen"/>
</dbReference>
<dbReference type="STRING" id="1489064.WH96_16555"/>
<dbReference type="Proteomes" id="UP000035444">
    <property type="component" value="Unassembled WGS sequence"/>
</dbReference>
<dbReference type="RefSeq" id="WP_047765336.1">
    <property type="nucleotide sequence ID" value="NZ_LAQL01000012.1"/>
</dbReference>
<accession>A0A0H2MBS4</accession>
<evidence type="ECO:0000313" key="1">
    <source>
        <dbReference type="EMBL" id="KLN59656.1"/>
    </source>
</evidence>
<protein>
    <recommendedName>
        <fullName evidence="3">Esterase</fullName>
    </recommendedName>
</protein>
<reference evidence="1 2" key="1">
    <citation type="submission" date="2015-03" db="EMBL/GenBank/DDBJ databases">
        <title>Genome Sequence of Kiloniella spongiae MEBiC09566, isolated from a marine sponge.</title>
        <authorList>
            <person name="Shao Z."/>
            <person name="Wang L."/>
            <person name="Li X."/>
        </authorList>
    </citation>
    <scope>NUCLEOTIDE SEQUENCE [LARGE SCALE GENOMIC DNA]</scope>
    <source>
        <strain evidence="1 2">MEBiC09566</strain>
    </source>
</reference>
<keyword evidence="2" id="KW-1185">Reference proteome</keyword>
<gene>
    <name evidence="1" type="ORF">WH96_16555</name>
</gene>
<comment type="caution">
    <text evidence="1">The sequence shown here is derived from an EMBL/GenBank/DDBJ whole genome shotgun (WGS) entry which is preliminary data.</text>
</comment>
<dbReference type="PANTHER" id="PTHR48098:SF1">
    <property type="entry name" value="DIACYLGLYCEROL ACYLTRANSFERASE_MYCOLYLTRANSFERASE AG85A"/>
    <property type="match status" value="1"/>
</dbReference>
<dbReference type="InterPro" id="IPR000801">
    <property type="entry name" value="Esterase-like"/>
</dbReference>
<organism evidence="1 2">
    <name type="scientific">Kiloniella spongiae</name>
    <dbReference type="NCBI Taxonomy" id="1489064"/>
    <lineage>
        <taxon>Bacteria</taxon>
        <taxon>Pseudomonadati</taxon>
        <taxon>Pseudomonadota</taxon>
        <taxon>Alphaproteobacteria</taxon>
        <taxon>Rhodospirillales</taxon>
        <taxon>Kiloniellaceae</taxon>
        <taxon>Kiloniella</taxon>
    </lineage>
</organism>
<dbReference type="Pfam" id="PF00756">
    <property type="entry name" value="Esterase"/>
    <property type="match status" value="1"/>
</dbReference>
<dbReference type="AlphaFoldDB" id="A0A0H2MBS4"/>
<dbReference type="GO" id="GO:0016747">
    <property type="term" value="F:acyltransferase activity, transferring groups other than amino-acyl groups"/>
    <property type="evidence" value="ECO:0007669"/>
    <property type="project" value="TreeGrafter"/>
</dbReference>